<proteinExistence type="predicted"/>
<name>A0A438GQ91_VITVI</name>
<dbReference type="EMBL" id="QGNW01000371">
    <property type="protein sequence ID" value="RVW74364.1"/>
    <property type="molecule type" value="Genomic_DNA"/>
</dbReference>
<sequence length="130" mass="14690">MESRDAHGSHCEEQGWVRQWKHSLSRCRQPSLWLLGGLSKSFSSSNEPQIFQIYKHLVAKAQILMLHPLPPISKVFTLVVQEEHQRFITHGKSPLYDPLVVQDSNPPATIATTVGNSKSKRNRPLSHCGI</sequence>
<dbReference type="AlphaFoldDB" id="A0A438GQ91"/>
<evidence type="ECO:0000313" key="1">
    <source>
        <dbReference type="EMBL" id="RVW74364.1"/>
    </source>
</evidence>
<accession>A0A438GQ91</accession>
<organism evidence="1 2">
    <name type="scientific">Vitis vinifera</name>
    <name type="common">Grape</name>
    <dbReference type="NCBI Taxonomy" id="29760"/>
    <lineage>
        <taxon>Eukaryota</taxon>
        <taxon>Viridiplantae</taxon>
        <taxon>Streptophyta</taxon>
        <taxon>Embryophyta</taxon>
        <taxon>Tracheophyta</taxon>
        <taxon>Spermatophyta</taxon>
        <taxon>Magnoliopsida</taxon>
        <taxon>eudicotyledons</taxon>
        <taxon>Gunneridae</taxon>
        <taxon>Pentapetalae</taxon>
        <taxon>rosids</taxon>
        <taxon>Vitales</taxon>
        <taxon>Vitaceae</taxon>
        <taxon>Viteae</taxon>
        <taxon>Vitis</taxon>
    </lineage>
</organism>
<comment type="caution">
    <text evidence="1">The sequence shown here is derived from an EMBL/GenBank/DDBJ whole genome shotgun (WGS) entry which is preliminary data.</text>
</comment>
<reference evidence="1 2" key="1">
    <citation type="journal article" date="2018" name="PLoS Genet.">
        <title>Population sequencing reveals clonal diversity and ancestral inbreeding in the grapevine cultivar Chardonnay.</title>
        <authorList>
            <person name="Roach M.J."/>
            <person name="Johnson D.L."/>
            <person name="Bohlmann J."/>
            <person name="van Vuuren H.J."/>
            <person name="Jones S.J."/>
            <person name="Pretorius I.S."/>
            <person name="Schmidt S.A."/>
            <person name="Borneman A.R."/>
        </authorList>
    </citation>
    <scope>NUCLEOTIDE SEQUENCE [LARGE SCALE GENOMIC DNA]</scope>
    <source>
        <strain evidence="2">cv. Chardonnay</strain>
        <tissue evidence="1">Leaf</tissue>
    </source>
</reference>
<protein>
    <submittedName>
        <fullName evidence="1">Uncharacterized protein</fullName>
    </submittedName>
</protein>
<dbReference type="Proteomes" id="UP000288805">
    <property type="component" value="Unassembled WGS sequence"/>
</dbReference>
<evidence type="ECO:0000313" key="2">
    <source>
        <dbReference type="Proteomes" id="UP000288805"/>
    </source>
</evidence>
<gene>
    <name evidence="1" type="ORF">CK203_056850</name>
</gene>